<dbReference type="Gene3D" id="2.40.30.170">
    <property type="match status" value="1"/>
</dbReference>
<feature type="signal peptide" evidence="3">
    <location>
        <begin position="1"/>
        <end position="24"/>
    </location>
</feature>
<dbReference type="PANTHER" id="PTHR30469:SF38">
    <property type="entry name" value="HLYD FAMILY SECRETION PROTEIN"/>
    <property type="match status" value="1"/>
</dbReference>
<dbReference type="NCBIfam" id="TIGR01730">
    <property type="entry name" value="RND_mfp"/>
    <property type="match status" value="1"/>
</dbReference>
<keyword evidence="3" id="KW-0732">Signal</keyword>
<dbReference type="Pfam" id="PF25967">
    <property type="entry name" value="RND-MFP_C"/>
    <property type="match status" value="1"/>
</dbReference>
<evidence type="ECO:0000259" key="5">
    <source>
        <dbReference type="Pfam" id="PF25967"/>
    </source>
</evidence>
<dbReference type="PANTHER" id="PTHR30469">
    <property type="entry name" value="MULTIDRUG RESISTANCE PROTEIN MDTA"/>
    <property type="match status" value="1"/>
</dbReference>
<comment type="caution">
    <text evidence="6">The sequence shown here is derived from an EMBL/GenBank/DDBJ whole genome shotgun (WGS) entry which is preliminary data.</text>
</comment>
<evidence type="ECO:0000256" key="1">
    <source>
        <dbReference type="ARBA" id="ARBA00009477"/>
    </source>
</evidence>
<dbReference type="Gene3D" id="2.40.50.100">
    <property type="match status" value="1"/>
</dbReference>
<dbReference type="Proteomes" id="UP001597299">
    <property type="component" value="Unassembled WGS sequence"/>
</dbReference>
<sequence>MLKRISGNRSCSGLGLALAMALLAAGCSQEEADAPPPVRPVRVTTVEEAPASQSVSISGTVQAQDEASLAFRIGGRMIERLVNVGDQLKAGQVVARLDPQNALNTLRSAQAAVTAAEGRLVQASNHYDRQERLLQSGFTTRAIYDEARQGRLAAQAQLDDAQAQLKTAEDNVGYTELKADAPGVVTARGAEPGEVVQAGQMIVQLARQGGRDAVFDVSAQVLRQVPADPAIAVALADDAAVTAVGRVREVAPQADPVTRTFRVRVGLDNPPEAMRLGSAVTGRVEIESGVGMEVPASALTATNGRPAVWVVDPSTATVALRNVEVARFNPATVIVASGLAVGDVVVTAGVQALHPGQKVRLLGAAAASASEASGS</sequence>
<dbReference type="Gene3D" id="2.40.420.20">
    <property type="match status" value="1"/>
</dbReference>
<evidence type="ECO:0000259" key="4">
    <source>
        <dbReference type="Pfam" id="PF25954"/>
    </source>
</evidence>
<evidence type="ECO:0000313" key="7">
    <source>
        <dbReference type="Proteomes" id="UP001597299"/>
    </source>
</evidence>
<accession>A0ABW4Z438</accession>
<feature type="domain" description="Multidrug resistance protein MdtA-like C-terminal permuted SH3" evidence="5">
    <location>
        <begin position="294"/>
        <end position="351"/>
    </location>
</feature>
<dbReference type="InterPro" id="IPR058792">
    <property type="entry name" value="Beta-barrel_RND_2"/>
</dbReference>
<proteinExistence type="inferred from homology"/>
<evidence type="ECO:0000313" key="6">
    <source>
        <dbReference type="EMBL" id="MFD2143284.1"/>
    </source>
</evidence>
<dbReference type="EMBL" id="JBHUHD010000001">
    <property type="protein sequence ID" value="MFD2143284.1"/>
    <property type="molecule type" value="Genomic_DNA"/>
</dbReference>
<dbReference type="Gene3D" id="1.10.287.470">
    <property type="entry name" value="Helix hairpin bin"/>
    <property type="match status" value="1"/>
</dbReference>
<dbReference type="PROSITE" id="PS51257">
    <property type="entry name" value="PROKAR_LIPOPROTEIN"/>
    <property type="match status" value="1"/>
</dbReference>
<feature type="chain" id="PRO_5047148293" evidence="3">
    <location>
        <begin position="25"/>
        <end position="375"/>
    </location>
</feature>
<feature type="coiled-coil region" evidence="2">
    <location>
        <begin position="144"/>
        <end position="171"/>
    </location>
</feature>
<keyword evidence="7" id="KW-1185">Reference proteome</keyword>
<dbReference type="SUPFAM" id="SSF111369">
    <property type="entry name" value="HlyD-like secretion proteins"/>
    <property type="match status" value="1"/>
</dbReference>
<name>A0ABW4Z438_9HYPH</name>
<dbReference type="InterPro" id="IPR006143">
    <property type="entry name" value="RND_pump_MFP"/>
</dbReference>
<organism evidence="6 7">
    <name type="scientific">Ancylobacter oerskovii</name>
    <dbReference type="NCBI Taxonomy" id="459519"/>
    <lineage>
        <taxon>Bacteria</taxon>
        <taxon>Pseudomonadati</taxon>
        <taxon>Pseudomonadota</taxon>
        <taxon>Alphaproteobacteria</taxon>
        <taxon>Hyphomicrobiales</taxon>
        <taxon>Xanthobacteraceae</taxon>
        <taxon>Ancylobacter</taxon>
    </lineage>
</organism>
<gene>
    <name evidence="6" type="ORF">ACFSNC_22990</name>
</gene>
<feature type="domain" description="CusB-like beta-barrel" evidence="4">
    <location>
        <begin position="217"/>
        <end position="284"/>
    </location>
</feature>
<dbReference type="InterPro" id="IPR058627">
    <property type="entry name" value="MdtA-like_C"/>
</dbReference>
<dbReference type="RefSeq" id="WP_213356364.1">
    <property type="nucleotide sequence ID" value="NZ_JAHBGB010000044.1"/>
</dbReference>
<protein>
    <submittedName>
        <fullName evidence="6">Efflux RND transporter periplasmic adaptor subunit</fullName>
    </submittedName>
</protein>
<reference evidence="7" key="1">
    <citation type="journal article" date="2019" name="Int. J. Syst. Evol. Microbiol.">
        <title>The Global Catalogue of Microorganisms (GCM) 10K type strain sequencing project: providing services to taxonomists for standard genome sequencing and annotation.</title>
        <authorList>
            <consortium name="The Broad Institute Genomics Platform"/>
            <consortium name="The Broad Institute Genome Sequencing Center for Infectious Disease"/>
            <person name="Wu L."/>
            <person name="Ma J."/>
        </authorList>
    </citation>
    <scope>NUCLEOTIDE SEQUENCE [LARGE SCALE GENOMIC DNA]</scope>
    <source>
        <strain evidence="7">CCM 7435</strain>
    </source>
</reference>
<keyword evidence="2" id="KW-0175">Coiled coil</keyword>
<evidence type="ECO:0000256" key="2">
    <source>
        <dbReference type="SAM" id="Coils"/>
    </source>
</evidence>
<evidence type="ECO:0000256" key="3">
    <source>
        <dbReference type="SAM" id="SignalP"/>
    </source>
</evidence>
<comment type="similarity">
    <text evidence="1">Belongs to the membrane fusion protein (MFP) (TC 8.A.1) family.</text>
</comment>
<dbReference type="Pfam" id="PF25954">
    <property type="entry name" value="Beta-barrel_RND_2"/>
    <property type="match status" value="1"/>
</dbReference>